<dbReference type="Pfam" id="PF13289">
    <property type="entry name" value="SIR2_2"/>
    <property type="match status" value="1"/>
</dbReference>
<dbReference type="EC" id="3.2.2.5" evidence="4"/>
<evidence type="ECO:0000256" key="7">
    <source>
        <dbReference type="ARBA" id="ARBA00047575"/>
    </source>
</evidence>
<dbReference type="GO" id="GO:0003953">
    <property type="term" value="F:NAD+ nucleosidase activity"/>
    <property type="evidence" value="ECO:0007669"/>
    <property type="project" value="UniProtKB-EC"/>
</dbReference>
<evidence type="ECO:0000256" key="3">
    <source>
        <dbReference type="ARBA" id="ARBA00023118"/>
    </source>
</evidence>
<dbReference type="EMBL" id="MCSW01000035">
    <property type="protein sequence ID" value="PMF32320.1"/>
    <property type="molecule type" value="Genomic_DNA"/>
</dbReference>
<comment type="catalytic activity">
    <reaction evidence="7">
        <text>NAD(+) + H2O = ADP-D-ribose + nicotinamide + H(+)</text>
        <dbReference type="Rhea" id="RHEA:16301"/>
        <dbReference type="ChEBI" id="CHEBI:15377"/>
        <dbReference type="ChEBI" id="CHEBI:15378"/>
        <dbReference type="ChEBI" id="CHEBI:17154"/>
        <dbReference type="ChEBI" id="CHEBI:57540"/>
        <dbReference type="ChEBI" id="CHEBI:57967"/>
        <dbReference type="EC" id="3.2.2.5"/>
    </reaction>
    <physiologicalReaction direction="left-to-right" evidence="7">
        <dbReference type="Rhea" id="RHEA:16302"/>
    </physiologicalReaction>
</comment>
<dbReference type="InterPro" id="IPR026590">
    <property type="entry name" value="Ssirtuin_cat_dom"/>
</dbReference>
<dbReference type="Proteomes" id="UP000235405">
    <property type="component" value="Unassembled WGS sequence"/>
</dbReference>
<comment type="caution">
    <text evidence="10">The sequence shown here is derived from an EMBL/GenBank/DDBJ whole genome shotgun (WGS) entry which is preliminary data.</text>
</comment>
<keyword evidence="2" id="KW-0520">NAD</keyword>
<dbReference type="CDD" id="cd01406">
    <property type="entry name" value="SIR2-like"/>
    <property type="match status" value="1"/>
</dbReference>
<gene>
    <name evidence="10" type="ORF">BCV19_22975</name>
</gene>
<keyword evidence="3" id="KW-0051">Antiviral defense</keyword>
<name>A0A2N7CJF2_VIBSP</name>
<comment type="caution">
    <text evidence="8">Lacks conserved residue(s) required for the propagation of feature annotation.</text>
</comment>
<dbReference type="RefSeq" id="WP_102481771.1">
    <property type="nucleotide sequence ID" value="NZ_MCSW01000035.1"/>
</dbReference>
<dbReference type="PROSITE" id="PS50305">
    <property type="entry name" value="SIRTUIN"/>
    <property type="match status" value="1"/>
</dbReference>
<accession>A0A2N7CJF2</accession>
<dbReference type="GO" id="GO:0051607">
    <property type="term" value="P:defense response to virus"/>
    <property type="evidence" value="ECO:0007669"/>
    <property type="project" value="UniProtKB-KW"/>
</dbReference>
<dbReference type="Pfam" id="PF18185">
    <property type="entry name" value="STALD"/>
    <property type="match status" value="1"/>
</dbReference>
<evidence type="ECO:0000313" key="11">
    <source>
        <dbReference type="Proteomes" id="UP000235405"/>
    </source>
</evidence>
<organism evidence="10 11">
    <name type="scientific">Vibrio splendidus</name>
    <dbReference type="NCBI Taxonomy" id="29497"/>
    <lineage>
        <taxon>Bacteria</taxon>
        <taxon>Pseudomonadati</taxon>
        <taxon>Pseudomonadota</taxon>
        <taxon>Gammaproteobacteria</taxon>
        <taxon>Vibrionales</taxon>
        <taxon>Vibrionaceae</taxon>
        <taxon>Vibrio</taxon>
    </lineage>
</organism>
<evidence type="ECO:0000256" key="2">
    <source>
        <dbReference type="ARBA" id="ARBA00023027"/>
    </source>
</evidence>
<evidence type="ECO:0000313" key="10">
    <source>
        <dbReference type="EMBL" id="PMF32320.1"/>
    </source>
</evidence>
<evidence type="ECO:0000256" key="5">
    <source>
        <dbReference type="ARBA" id="ARBA00035014"/>
    </source>
</evidence>
<keyword evidence="1" id="KW-0378">Hydrolase</keyword>
<dbReference type="SUPFAM" id="SSF52467">
    <property type="entry name" value="DHS-like NAD/FAD-binding domain"/>
    <property type="match status" value="1"/>
</dbReference>
<evidence type="ECO:0000256" key="6">
    <source>
        <dbReference type="ARBA" id="ARBA00035033"/>
    </source>
</evidence>
<feature type="domain" description="Deacetylase sirtuin-type" evidence="9">
    <location>
        <begin position="1"/>
        <end position="281"/>
    </location>
</feature>
<comment type="similarity">
    <text evidence="5">Belongs to the soluble Thoeris ThsA family.</text>
</comment>
<proteinExistence type="inferred from homology"/>
<dbReference type="InterPro" id="IPR029035">
    <property type="entry name" value="DHS-like_NAD/FAD-binding_dom"/>
</dbReference>
<evidence type="ECO:0000259" key="9">
    <source>
        <dbReference type="PROSITE" id="PS50305"/>
    </source>
</evidence>
<evidence type="ECO:0000256" key="4">
    <source>
        <dbReference type="ARBA" id="ARBA00034327"/>
    </source>
</evidence>
<evidence type="ECO:0000256" key="1">
    <source>
        <dbReference type="ARBA" id="ARBA00022801"/>
    </source>
</evidence>
<evidence type="ECO:0000256" key="8">
    <source>
        <dbReference type="PROSITE-ProRule" id="PRU00236"/>
    </source>
</evidence>
<dbReference type="AlphaFoldDB" id="A0A2N7CJF2"/>
<sequence>MDREKQAFITHICKELEDENIAIFAGAGMSAGTGFVNWSELLRPIAEELGLDVDREHDLVALAQYHCNDNGNNRSQLNQRLIEEFSRDANETEVHRILSRLPIRTFWTTNYDKLIESSLVKTGKTPDVKHTKQQLAFTKPKRDSVVYKMHGDVEHPSDAVLTKDDYEKYHVKMEQFLSSLKGDLISKTFIFIGFSFTDPNLDYILSRVRVAYDGNQRRHYCFIRSVQKNDGESDADYEYRQRKQLLFIGDLNRFNIKTIIIDDFDEIETLLKLVEINHKKKSFFISGAAHDYGSWGETKSLSFVSSLSSKLVRKGWNVVSGFGLGIGSSVICGALEEIYVNQKRSIADQLLLRPFPQSASTQSLPTLWTMYREDMISHAGFTILVFGNKLNDGEVVLSNGMLEEYEISKKKNNIILPIGATGYMAKKIWEKEYQSLSAAENTDDNFLTLFFELGDETKSPEQILVVIQNIIEYSIKKGELHG</sequence>
<reference evidence="11" key="1">
    <citation type="submission" date="2016-07" db="EMBL/GenBank/DDBJ databases">
        <title>Nontailed viruses are major unrecognized killers of bacteria in the ocean.</title>
        <authorList>
            <person name="Kauffman K."/>
            <person name="Hussain F."/>
            <person name="Yang J."/>
            <person name="Arevalo P."/>
            <person name="Brown J."/>
            <person name="Cutler M."/>
            <person name="Kelly L."/>
            <person name="Polz M.F."/>
        </authorList>
    </citation>
    <scope>NUCLEOTIDE SEQUENCE [LARGE SCALE GENOMIC DNA]</scope>
    <source>
        <strain evidence="11">10N.286.54.F3</strain>
    </source>
</reference>
<dbReference type="InterPro" id="IPR041486">
    <property type="entry name" value="ThsA_STALD"/>
</dbReference>
<protein>
    <recommendedName>
        <fullName evidence="6">NAD(+) hydrolase ThsA</fullName>
        <ecNumber evidence="4">3.2.2.5</ecNumber>
    </recommendedName>
</protein>